<evidence type="ECO:0000313" key="2">
    <source>
        <dbReference type="EMBL" id="CRY94990.1"/>
    </source>
</evidence>
<proteinExistence type="predicted"/>
<evidence type="ECO:0000256" key="1">
    <source>
        <dbReference type="SAM" id="MobiDB-lite"/>
    </source>
</evidence>
<keyword evidence="2" id="KW-0614">Plasmid</keyword>
<reference evidence="2" key="2">
    <citation type="submission" date="2015-07" db="EMBL/GenBank/DDBJ databases">
        <title>Plasmids, circular viruses and viroids from rat gut.</title>
        <authorList>
            <person name="Jorgensen T.J."/>
            <person name="Hansen M.A."/>
            <person name="Xu Z."/>
            <person name="Tabak M.A."/>
            <person name="Sorensen S.J."/>
            <person name="Hansen L.H."/>
        </authorList>
    </citation>
    <scope>NUCLEOTIDE SEQUENCE</scope>
    <source>
        <plasmid evidence="2">pRGRH0426</plasmid>
    </source>
</reference>
<dbReference type="AlphaFoldDB" id="A0A0H5Q0P8"/>
<feature type="region of interest" description="Disordered" evidence="1">
    <location>
        <begin position="69"/>
        <end position="90"/>
    </location>
</feature>
<sequence>MLRELSALTGQGMGTLVSELMLEALPAMRVAINAIRVVKDAPREAQQMLARFSNEATVKLAQNQLDFDDLVSTKPSTKRQKRRRPPDGAT</sequence>
<reference evidence="2" key="1">
    <citation type="submission" date="2015-06" db="EMBL/GenBank/DDBJ databases">
        <authorList>
            <person name="Joergensen T."/>
        </authorList>
    </citation>
    <scope>NUCLEOTIDE SEQUENCE</scope>
    <source>
        <plasmid evidence="2">pRGRH0426</plasmid>
    </source>
</reference>
<name>A0A0H5Q0P8_9ZZZZ</name>
<organism evidence="2">
    <name type="scientific">uncultured prokaryote</name>
    <dbReference type="NCBI Taxonomy" id="198431"/>
    <lineage>
        <taxon>unclassified sequences</taxon>
        <taxon>environmental samples</taxon>
    </lineage>
</organism>
<dbReference type="EMBL" id="LN853072">
    <property type="protein sequence ID" value="CRY94990.1"/>
    <property type="molecule type" value="Genomic_DNA"/>
</dbReference>
<geneLocation type="plasmid" evidence="2">
    <name>pRGRH0426</name>
</geneLocation>
<protein>
    <submittedName>
        <fullName evidence="2">Uncharacterized protein</fullName>
    </submittedName>
</protein>
<accession>A0A0H5Q0P8</accession>